<comment type="function">
    <text evidence="5">This is one of the proteins that binds to the 5S RNA in the ribosome where it forms part of the central protuberance.</text>
</comment>
<dbReference type="PANTHER" id="PTHR33284">
    <property type="entry name" value="RIBOSOMAL PROTEIN L25/GLN-TRNA SYNTHETASE, ANTI-CODON-BINDING DOMAIN-CONTAINING PROTEIN"/>
    <property type="match status" value="1"/>
</dbReference>
<dbReference type="OrthoDB" id="9790002at2"/>
<dbReference type="SUPFAM" id="SSF50715">
    <property type="entry name" value="Ribosomal protein L25-like"/>
    <property type="match status" value="1"/>
</dbReference>
<feature type="domain" description="Large ribosomal subunit protein bL25 beta" evidence="8">
    <location>
        <begin position="100"/>
        <end position="181"/>
    </location>
</feature>
<dbReference type="HAMAP" id="MF_01334">
    <property type="entry name" value="Ribosomal_bL25_CTC"/>
    <property type="match status" value="1"/>
</dbReference>
<feature type="compositionally biased region" description="Acidic residues" evidence="6">
    <location>
        <begin position="184"/>
        <end position="196"/>
    </location>
</feature>
<evidence type="ECO:0000259" key="7">
    <source>
        <dbReference type="Pfam" id="PF01386"/>
    </source>
</evidence>
<dbReference type="InterPro" id="IPR020056">
    <property type="entry name" value="Rbsml_bL25/Gln-tRNA_synth_N"/>
</dbReference>
<keyword evidence="3 5" id="KW-0689">Ribosomal protein</keyword>
<evidence type="ECO:0000256" key="1">
    <source>
        <dbReference type="ARBA" id="ARBA00022730"/>
    </source>
</evidence>
<dbReference type="InterPro" id="IPR020057">
    <property type="entry name" value="Ribosomal_bL25_b-dom"/>
</dbReference>
<dbReference type="NCBIfam" id="TIGR00731">
    <property type="entry name" value="bL25_bact_ctc"/>
    <property type="match status" value="1"/>
</dbReference>
<keyword evidence="10" id="KW-1185">Reference proteome</keyword>
<comment type="subunit">
    <text evidence="5">Part of the 50S ribosomal subunit; part of the 5S rRNA/L5/L18/L25 subcomplex. Contacts the 5S rRNA. Binds to the 5S rRNA independently of L5 and L18.</text>
</comment>
<proteinExistence type="inferred from homology"/>
<evidence type="ECO:0000313" key="10">
    <source>
        <dbReference type="Proteomes" id="UP000618460"/>
    </source>
</evidence>
<dbReference type="Proteomes" id="UP000618460">
    <property type="component" value="Unassembled WGS sequence"/>
</dbReference>
<sequence>MAVKLKAERREDYQKSYTKQIREEGRIPAVIYGNNKEPQTVSVNSIDLLKTVRDEGKNAIISLDVEGQSVDVMLHEYQVEPIKDELIHADFYIVNMSQEMDVSVAIHLDGEAEGTKEGGVLQQPLYELAVRAKPADIPEEIKIDVSALTVGDSIMVSDLKEGKNYEILEDENTTIVTVSAPDAEPVEESDEDEDKEPEVINEKSDDEEE</sequence>
<keyword evidence="4 5" id="KW-0687">Ribonucleoprotein</keyword>
<evidence type="ECO:0000313" key="9">
    <source>
        <dbReference type="EMBL" id="GGM36709.1"/>
    </source>
</evidence>
<dbReference type="EMBL" id="BMLG01000014">
    <property type="protein sequence ID" value="GGM36709.1"/>
    <property type="molecule type" value="Genomic_DNA"/>
</dbReference>
<dbReference type="AlphaFoldDB" id="A0A917TT63"/>
<feature type="domain" description="Large ribosomal subunit protein bL25 L25" evidence="7">
    <location>
        <begin position="5"/>
        <end position="91"/>
    </location>
</feature>
<keyword evidence="1 5" id="KW-0699">rRNA-binding</keyword>
<accession>A0A917TT63</accession>
<evidence type="ECO:0000256" key="2">
    <source>
        <dbReference type="ARBA" id="ARBA00022884"/>
    </source>
</evidence>
<feature type="region of interest" description="Disordered" evidence="6">
    <location>
        <begin position="177"/>
        <end position="209"/>
    </location>
</feature>
<dbReference type="CDD" id="cd00495">
    <property type="entry name" value="Ribosomal_L25_TL5_CTC"/>
    <property type="match status" value="1"/>
</dbReference>
<dbReference type="PANTHER" id="PTHR33284:SF1">
    <property type="entry name" value="RIBOSOMAL PROTEIN L25_GLN-TRNA SYNTHETASE, ANTI-CODON-BINDING DOMAIN-CONTAINING PROTEIN"/>
    <property type="match status" value="1"/>
</dbReference>
<dbReference type="InterPro" id="IPR001021">
    <property type="entry name" value="Ribosomal_bL25_long"/>
</dbReference>
<dbReference type="GO" id="GO:0006412">
    <property type="term" value="P:translation"/>
    <property type="evidence" value="ECO:0007669"/>
    <property type="project" value="UniProtKB-UniRule"/>
</dbReference>
<evidence type="ECO:0000256" key="5">
    <source>
        <dbReference type="HAMAP-Rule" id="MF_01334"/>
    </source>
</evidence>
<comment type="caution">
    <text evidence="9">The sequence shown here is derived from an EMBL/GenBank/DDBJ whole genome shotgun (WGS) entry which is preliminary data.</text>
</comment>
<dbReference type="GO" id="GO:0008097">
    <property type="term" value="F:5S rRNA binding"/>
    <property type="evidence" value="ECO:0007669"/>
    <property type="project" value="InterPro"/>
</dbReference>
<dbReference type="InterPro" id="IPR029751">
    <property type="entry name" value="Ribosomal_L25_dom"/>
</dbReference>
<keyword evidence="2 5" id="KW-0694">RNA-binding</keyword>
<dbReference type="InterPro" id="IPR011035">
    <property type="entry name" value="Ribosomal_bL25/Gln-tRNA_synth"/>
</dbReference>
<organism evidence="9 10">
    <name type="scientific">Paraliobacillus quinghaiensis</name>
    <dbReference type="NCBI Taxonomy" id="470815"/>
    <lineage>
        <taxon>Bacteria</taxon>
        <taxon>Bacillati</taxon>
        <taxon>Bacillota</taxon>
        <taxon>Bacilli</taxon>
        <taxon>Bacillales</taxon>
        <taxon>Bacillaceae</taxon>
        <taxon>Paraliobacillus</taxon>
    </lineage>
</organism>
<gene>
    <name evidence="5 9" type="primary">rplY</name>
    <name evidence="5" type="synonym">ctc</name>
    <name evidence="9" type="ORF">GCM10011351_23540</name>
</gene>
<reference evidence="9" key="2">
    <citation type="submission" date="2020-09" db="EMBL/GenBank/DDBJ databases">
        <authorList>
            <person name="Sun Q."/>
            <person name="Zhou Y."/>
        </authorList>
    </citation>
    <scope>NUCLEOTIDE SEQUENCE</scope>
    <source>
        <strain evidence="9">CGMCC 1.6333</strain>
    </source>
</reference>
<dbReference type="Gene3D" id="2.170.120.20">
    <property type="entry name" value="Ribosomal protein L25, beta domain"/>
    <property type="match status" value="1"/>
</dbReference>
<dbReference type="GO" id="GO:0022625">
    <property type="term" value="C:cytosolic large ribosomal subunit"/>
    <property type="evidence" value="ECO:0007669"/>
    <property type="project" value="TreeGrafter"/>
</dbReference>
<dbReference type="Pfam" id="PF14693">
    <property type="entry name" value="Ribosomal_TL5_C"/>
    <property type="match status" value="1"/>
</dbReference>
<dbReference type="Pfam" id="PF01386">
    <property type="entry name" value="Ribosomal_L25p"/>
    <property type="match status" value="1"/>
</dbReference>
<evidence type="ECO:0000256" key="6">
    <source>
        <dbReference type="SAM" id="MobiDB-lite"/>
    </source>
</evidence>
<comment type="similarity">
    <text evidence="5">Belongs to the bacterial ribosomal protein bL25 family. CTC subfamily.</text>
</comment>
<dbReference type="InterPro" id="IPR020930">
    <property type="entry name" value="Ribosomal_uL5_bac-type"/>
</dbReference>
<evidence type="ECO:0000256" key="4">
    <source>
        <dbReference type="ARBA" id="ARBA00023274"/>
    </source>
</evidence>
<protein>
    <recommendedName>
        <fullName evidence="5">Large ribosomal subunit protein bL25</fullName>
    </recommendedName>
    <alternativeName>
        <fullName evidence="5">General stress protein CTC</fullName>
    </alternativeName>
</protein>
<evidence type="ECO:0000259" key="8">
    <source>
        <dbReference type="Pfam" id="PF14693"/>
    </source>
</evidence>
<dbReference type="NCBIfam" id="NF004133">
    <property type="entry name" value="PRK05618.2-4"/>
    <property type="match status" value="1"/>
</dbReference>
<evidence type="ECO:0000256" key="3">
    <source>
        <dbReference type="ARBA" id="ARBA00022980"/>
    </source>
</evidence>
<dbReference type="InterPro" id="IPR037121">
    <property type="entry name" value="Ribosomal_bL25_C"/>
</dbReference>
<dbReference type="RefSeq" id="WP_117156740.1">
    <property type="nucleotide sequence ID" value="NZ_BMLG01000014.1"/>
</dbReference>
<reference evidence="9" key="1">
    <citation type="journal article" date="2014" name="Int. J. Syst. Evol. Microbiol.">
        <title>Complete genome sequence of Corynebacterium casei LMG S-19264T (=DSM 44701T), isolated from a smear-ripened cheese.</title>
        <authorList>
            <consortium name="US DOE Joint Genome Institute (JGI-PGF)"/>
            <person name="Walter F."/>
            <person name="Albersmeier A."/>
            <person name="Kalinowski J."/>
            <person name="Ruckert C."/>
        </authorList>
    </citation>
    <scope>NUCLEOTIDE SEQUENCE</scope>
    <source>
        <strain evidence="9">CGMCC 1.6333</strain>
    </source>
</reference>
<name>A0A917TT63_9BACI</name>
<dbReference type="Gene3D" id="2.40.240.10">
    <property type="entry name" value="Ribosomal Protein L25, Chain P"/>
    <property type="match status" value="1"/>
</dbReference>
<dbReference type="GO" id="GO:0003735">
    <property type="term" value="F:structural constituent of ribosome"/>
    <property type="evidence" value="ECO:0007669"/>
    <property type="project" value="InterPro"/>
</dbReference>